<protein>
    <submittedName>
        <fullName evidence="2">Uncharacterized protein</fullName>
    </submittedName>
</protein>
<reference evidence="2" key="3">
    <citation type="submission" date="2022-06" db="UniProtKB">
        <authorList>
            <consortium name="EnsemblPlants"/>
        </authorList>
    </citation>
    <scope>IDENTIFICATION</scope>
</reference>
<keyword evidence="3" id="KW-1185">Reference proteome</keyword>
<accession>A0A8R7PA62</accession>
<keyword evidence="1" id="KW-1133">Transmembrane helix</keyword>
<dbReference type="EnsemblPlants" id="TuG1812G0200000897.01.T01">
    <property type="protein sequence ID" value="TuG1812G0200000897.01.T01.cds281574"/>
    <property type="gene ID" value="TuG1812G0200000897.01"/>
</dbReference>
<organism evidence="2 3">
    <name type="scientific">Triticum urartu</name>
    <name type="common">Red wild einkorn</name>
    <name type="synonym">Crithodium urartu</name>
    <dbReference type="NCBI Taxonomy" id="4572"/>
    <lineage>
        <taxon>Eukaryota</taxon>
        <taxon>Viridiplantae</taxon>
        <taxon>Streptophyta</taxon>
        <taxon>Embryophyta</taxon>
        <taxon>Tracheophyta</taxon>
        <taxon>Spermatophyta</taxon>
        <taxon>Magnoliopsida</taxon>
        <taxon>Liliopsida</taxon>
        <taxon>Poales</taxon>
        <taxon>Poaceae</taxon>
        <taxon>BOP clade</taxon>
        <taxon>Pooideae</taxon>
        <taxon>Triticodae</taxon>
        <taxon>Triticeae</taxon>
        <taxon>Triticinae</taxon>
        <taxon>Triticum</taxon>
    </lineage>
</organism>
<reference evidence="2" key="2">
    <citation type="submission" date="2018-03" db="EMBL/GenBank/DDBJ databases">
        <title>The Triticum urartu genome reveals the dynamic nature of wheat genome evolution.</title>
        <authorList>
            <person name="Ling H."/>
            <person name="Ma B."/>
            <person name="Shi X."/>
            <person name="Liu H."/>
            <person name="Dong L."/>
            <person name="Sun H."/>
            <person name="Cao Y."/>
            <person name="Gao Q."/>
            <person name="Zheng S."/>
            <person name="Li Y."/>
            <person name="Yu Y."/>
            <person name="Du H."/>
            <person name="Qi M."/>
            <person name="Li Y."/>
            <person name="Yu H."/>
            <person name="Cui Y."/>
            <person name="Wang N."/>
            <person name="Chen C."/>
            <person name="Wu H."/>
            <person name="Zhao Y."/>
            <person name="Zhang J."/>
            <person name="Li Y."/>
            <person name="Zhou W."/>
            <person name="Zhang B."/>
            <person name="Hu W."/>
            <person name="Eijk M."/>
            <person name="Tang J."/>
            <person name="Witsenboer H."/>
            <person name="Zhao S."/>
            <person name="Li Z."/>
            <person name="Zhang A."/>
            <person name="Wang D."/>
            <person name="Liang C."/>
        </authorList>
    </citation>
    <scope>NUCLEOTIDE SEQUENCE [LARGE SCALE GENOMIC DNA]</scope>
    <source>
        <strain evidence="2">cv. G1812</strain>
    </source>
</reference>
<dbReference type="Gramene" id="TuG1812G0200000897.01.T01">
    <property type="protein sequence ID" value="TuG1812G0200000897.01.T01.cds281574"/>
    <property type="gene ID" value="TuG1812G0200000897.01"/>
</dbReference>
<name>A0A8R7PA62_TRIUA</name>
<dbReference type="AlphaFoldDB" id="A0A8R7PA62"/>
<evidence type="ECO:0000256" key="1">
    <source>
        <dbReference type="SAM" id="Phobius"/>
    </source>
</evidence>
<proteinExistence type="predicted"/>
<evidence type="ECO:0000313" key="3">
    <source>
        <dbReference type="Proteomes" id="UP000015106"/>
    </source>
</evidence>
<keyword evidence="1" id="KW-0812">Transmembrane</keyword>
<evidence type="ECO:0000313" key="2">
    <source>
        <dbReference type="EnsemblPlants" id="TuG1812G0200000897.01.T01.cds281574"/>
    </source>
</evidence>
<reference evidence="3" key="1">
    <citation type="journal article" date="2013" name="Nature">
        <title>Draft genome of the wheat A-genome progenitor Triticum urartu.</title>
        <authorList>
            <person name="Ling H.Q."/>
            <person name="Zhao S."/>
            <person name="Liu D."/>
            <person name="Wang J."/>
            <person name="Sun H."/>
            <person name="Zhang C."/>
            <person name="Fan H."/>
            <person name="Li D."/>
            <person name="Dong L."/>
            <person name="Tao Y."/>
            <person name="Gao C."/>
            <person name="Wu H."/>
            <person name="Li Y."/>
            <person name="Cui Y."/>
            <person name="Guo X."/>
            <person name="Zheng S."/>
            <person name="Wang B."/>
            <person name="Yu K."/>
            <person name="Liang Q."/>
            <person name="Yang W."/>
            <person name="Lou X."/>
            <person name="Chen J."/>
            <person name="Feng M."/>
            <person name="Jian J."/>
            <person name="Zhang X."/>
            <person name="Luo G."/>
            <person name="Jiang Y."/>
            <person name="Liu J."/>
            <person name="Wang Z."/>
            <person name="Sha Y."/>
            <person name="Zhang B."/>
            <person name="Wu H."/>
            <person name="Tang D."/>
            <person name="Shen Q."/>
            <person name="Xue P."/>
            <person name="Zou S."/>
            <person name="Wang X."/>
            <person name="Liu X."/>
            <person name="Wang F."/>
            <person name="Yang Y."/>
            <person name="An X."/>
            <person name="Dong Z."/>
            <person name="Zhang K."/>
            <person name="Zhang X."/>
            <person name="Luo M.C."/>
            <person name="Dvorak J."/>
            <person name="Tong Y."/>
            <person name="Wang J."/>
            <person name="Yang H."/>
            <person name="Li Z."/>
            <person name="Wang D."/>
            <person name="Zhang A."/>
            <person name="Wang J."/>
        </authorList>
    </citation>
    <scope>NUCLEOTIDE SEQUENCE</scope>
    <source>
        <strain evidence="3">cv. G1812</strain>
    </source>
</reference>
<sequence>MFSHSKYMPGLFPSNIIYNVSLFGISIFSGFGKFLFNSLKYSAKLLRIDNKYPLSSLLTIIYQ</sequence>
<dbReference type="Proteomes" id="UP000015106">
    <property type="component" value="Chromosome 2"/>
</dbReference>
<keyword evidence="1" id="KW-0472">Membrane</keyword>
<feature type="transmembrane region" description="Helical" evidence="1">
    <location>
        <begin position="16"/>
        <end position="36"/>
    </location>
</feature>